<dbReference type="SUPFAM" id="SSF52540">
    <property type="entry name" value="P-loop containing nucleoside triphosphate hydrolases"/>
    <property type="match status" value="1"/>
</dbReference>
<keyword evidence="6" id="KW-0175">Coiled coil</keyword>
<comment type="subcellular location">
    <subcellularLocation>
        <location evidence="1">Cytoplasm</location>
        <location evidence="1">Cytoskeleton</location>
    </subcellularLocation>
</comment>
<evidence type="ECO:0000256" key="6">
    <source>
        <dbReference type="SAM" id="Coils"/>
    </source>
</evidence>
<keyword evidence="3 5" id="KW-0067">ATP-binding</keyword>
<accession>A0A653BS06</accession>
<dbReference type="GO" id="GO:0005874">
    <property type="term" value="C:microtubule"/>
    <property type="evidence" value="ECO:0007669"/>
    <property type="project" value="TreeGrafter"/>
</dbReference>
<evidence type="ECO:0000313" key="9">
    <source>
        <dbReference type="EMBL" id="VEN38096.1"/>
    </source>
</evidence>
<dbReference type="InterPro" id="IPR027640">
    <property type="entry name" value="Kinesin-like_fam"/>
</dbReference>
<keyword evidence="4" id="KW-0963">Cytoplasm</keyword>
<feature type="region of interest" description="Disordered" evidence="7">
    <location>
        <begin position="437"/>
        <end position="501"/>
    </location>
</feature>
<feature type="compositionally biased region" description="Polar residues" evidence="7">
    <location>
        <begin position="518"/>
        <end position="527"/>
    </location>
</feature>
<dbReference type="SMART" id="SM00129">
    <property type="entry name" value="KISc"/>
    <property type="match status" value="1"/>
</dbReference>
<dbReference type="GO" id="GO:0008017">
    <property type="term" value="F:microtubule binding"/>
    <property type="evidence" value="ECO:0007669"/>
    <property type="project" value="InterPro"/>
</dbReference>
<feature type="compositionally biased region" description="Basic and acidic residues" evidence="7">
    <location>
        <begin position="729"/>
        <end position="741"/>
    </location>
</feature>
<name>A0A653BS06_CALMS</name>
<dbReference type="Gene3D" id="3.40.850.10">
    <property type="entry name" value="Kinesin motor domain"/>
    <property type="match status" value="1"/>
</dbReference>
<organism evidence="9 10">
    <name type="scientific">Callosobruchus maculatus</name>
    <name type="common">Southern cowpea weevil</name>
    <name type="synonym">Pulse bruchid</name>
    <dbReference type="NCBI Taxonomy" id="64391"/>
    <lineage>
        <taxon>Eukaryota</taxon>
        <taxon>Metazoa</taxon>
        <taxon>Ecdysozoa</taxon>
        <taxon>Arthropoda</taxon>
        <taxon>Hexapoda</taxon>
        <taxon>Insecta</taxon>
        <taxon>Pterygota</taxon>
        <taxon>Neoptera</taxon>
        <taxon>Endopterygota</taxon>
        <taxon>Coleoptera</taxon>
        <taxon>Polyphaga</taxon>
        <taxon>Cucujiformia</taxon>
        <taxon>Chrysomeloidea</taxon>
        <taxon>Chrysomelidae</taxon>
        <taxon>Bruchinae</taxon>
        <taxon>Bruchini</taxon>
        <taxon>Callosobruchus</taxon>
    </lineage>
</organism>
<dbReference type="PROSITE" id="PS50067">
    <property type="entry name" value="KINESIN_MOTOR_2"/>
    <property type="match status" value="1"/>
</dbReference>
<dbReference type="AlphaFoldDB" id="A0A653BS06"/>
<keyword evidence="10" id="KW-1185">Reference proteome</keyword>
<evidence type="ECO:0000256" key="2">
    <source>
        <dbReference type="ARBA" id="ARBA00022741"/>
    </source>
</evidence>
<protein>
    <recommendedName>
        <fullName evidence="8">Kinesin motor domain-containing protein</fullName>
    </recommendedName>
</protein>
<dbReference type="InterPro" id="IPR001752">
    <property type="entry name" value="Kinesin_motor_dom"/>
</dbReference>
<dbReference type="Pfam" id="PF00225">
    <property type="entry name" value="Kinesin"/>
    <property type="match status" value="1"/>
</dbReference>
<evidence type="ECO:0000256" key="3">
    <source>
        <dbReference type="ARBA" id="ARBA00022840"/>
    </source>
</evidence>
<dbReference type="Proteomes" id="UP000410492">
    <property type="component" value="Unassembled WGS sequence"/>
</dbReference>
<feature type="coiled-coil region" evidence="6">
    <location>
        <begin position="646"/>
        <end position="673"/>
    </location>
</feature>
<feature type="compositionally biased region" description="Basic residues" evidence="7">
    <location>
        <begin position="451"/>
        <end position="469"/>
    </location>
</feature>
<dbReference type="EMBL" id="CAACVG010004068">
    <property type="protein sequence ID" value="VEN38096.1"/>
    <property type="molecule type" value="Genomic_DNA"/>
</dbReference>
<dbReference type="PRINTS" id="PR00380">
    <property type="entry name" value="KINESINHEAVY"/>
</dbReference>
<gene>
    <name evidence="9" type="ORF">CALMAC_LOCUS3114</name>
</gene>
<evidence type="ECO:0000313" key="10">
    <source>
        <dbReference type="Proteomes" id="UP000410492"/>
    </source>
</evidence>
<evidence type="ECO:0000256" key="1">
    <source>
        <dbReference type="ARBA" id="ARBA00004245"/>
    </source>
</evidence>
<evidence type="ECO:0000256" key="7">
    <source>
        <dbReference type="SAM" id="MobiDB-lite"/>
    </source>
</evidence>
<keyword evidence="5" id="KW-0505">Motor protein</keyword>
<proteinExistence type="inferred from homology"/>
<dbReference type="PANTHER" id="PTHR24115">
    <property type="entry name" value="KINESIN-RELATED"/>
    <property type="match status" value="1"/>
</dbReference>
<evidence type="ECO:0000259" key="8">
    <source>
        <dbReference type="PROSITE" id="PS50067"/>
    </source>
</evidence>
<reference evidence="9 10" key="1">
    <citation type="submission" date="2019-01" db="EMBL/GenBank/DDBJ databases">
        <authorList>
            <person name="Sayadi A."/>
        </authorList>
    </citation>
    <scope>NUCLEOTIDE SEQUENCE [LARGE SCALE GENOMIC DNA]</scope>
</reference>
<dbReference type="GO" id="GO:0007018">
    <property type="term" value="P:microtubule-based movement"/>
    <property type="evidence" value="ECO:0007669"/>
    <property type="project" value="InterPro"/>
</dbReference>
<dbReference type="OrthoDB" id="3176171at2759"/>
<dbReference type="InterPro" id="IPR027417">
    <property type="entry name" value="P-loop_NTPase"/>
</dbReference>
<sequence length="776" mass="89000">MKSPDYADIKIFYRIFPLDEPCWDYVRIENKRTVFVRRLQELNDPAKADLEPHFWEFNTDGVFYNTTQEQIYSAVTEDILEDLTKGYNATIAAYGQTGSGKSLTLTGLEFSSKDLGIAPRVAQDLFELKKKLPPLIKMAVQMSYVEFDEFGAIDLLLKYPNEMDHWHAREKMTKLKVRSKYEALKMLFLGEARKKFADSDGYMSHLCSSVLTFHVTTKNEEYSEPFIRSSRLHIIDMAGVDTVGNLASIFKTPYEIGRANVTKSNFTQLFLYLAEQHQNQVNIKERNNPLVYFLGEDLRARNMLRFIGHIKTLREDLPMTISMLRFGALLKGIPPERKKIEKKEDQAVKLKQLDLKLEQLQKERMLNSILMNQDLSVLNQDRVEHLQDTVQRYLANALNEIGVMNVAEVTMVFRMFKEFYHEAENRRMSSLMEKKEVTHANSSTGSLASAKIKRGSKGSMSKIKKPSKLKVKESIPEGILQSSMHSADHRHSSYSGKLENELSNTSMKDAIDKHTKLSKSQAGSSSPHMAKKKSRSLVNGKQSSIATLESLSMQQHLPDILPENEEAWLEYRRQSGYKSLQTEYHANELNIKEAYNSYLDAMKRLTAMKDNVEKKRQQMLESTLVKNFNCSTHVYPETANLLDATEAICKENLDNAEKELVDQQEMVLKAQSDLKIYLSNRKDLKAQINEGFESFSRAMYNIPMIPPSEMADVPEVQTAGGRTTSKLSVDAKESKSSTRIESKLSQYKHMLEKEKRRNASAVKKFKTAWKSYSKVR</sequence>
<evidence type="ECO:0000256" key="4">
    <source>
        <dbReference type="ARBA" id="ARBA00023212"/>
    </source>
</evidence>
<keyword evidence="2 5" id="KW-0547">Nucleotide-binding</keyword>
<feature type="coiled-coil region" evidence="6">
    <location>
        <begin position="595"/>
        <end position="622"/>
    </location>
</feature>
<comment type="similarity">
    <text evidence="5">Belongs to the TRAFAC class myosin-kinesin ATPase superfamily. Kinesin family.</text>
</comment>
<evidence type="ECO:0000256" key="5">
    <source>
        <dbReference type="PROSITE-ProRule" id="PRU00283"/>
    </source>
</evidence>
<feature type="region of interest" description="Disordered" evidence="7">
    <location>
        <begin position="514"/>
        <end position="541"/>
    </location>
</feature>
<feature type="region of interest" description="Disordered" evidence="7">
    <location>
        <begin position="719"/>
        <end position="741"/>
    </location>
</feature>
<dbReference type="GO" id="GO:0005871">
    <property type="term" value="C:kinesin complex"/>
    <property type="evidence" value="ECO:0007669"/>
    <property type="project" value="TreeGrafter"/>
</dbReference>
<dbReference type="GO" id="GO:0003777">
    <property type="term" value="F:microtubule motor activity"/>
    <property type="evidence" value="ECO:0007669"/>
    <property type="project" value="InterPro"/>
</dbReference>
<dbReference type="InterPro" id="IPR036961">
    <property type="entry name" value="Kinesin_motor_dom_sf"/>
</dbReference>
<feature type="domain" description="Kinesin motor" evidence="8">
    <location>
        <begin position="8"/>
        <end position="333"/>
    </location>
</feature>
<dbReference type="GO" id="GO:0016887">
    <property type="term" value="F:ATP hydrolysis activity"/>
    <property type="evidence" value="ECO:0007669"/>
    <property type="project" value="TreeGrafter"/>
</dbReference>
<keyword evidence="4" id="KW-0206">Cytoskeleton</keyword>
<dbReference type="GO" id="GO:0005524">
    <property type="term" value="F:ATP binding"/>
    <property type="evidence" value="ECO:0007669"/>
    <property type="project" value="UniProtKB-UniRule"/>
</dbReference>
<feature type="binding site" evidence="5">
    <location>
        <begin position="95"/>
        <end position="102"/>
    </location>
    <ligand>
        <name>ATP</name>
        <dbReference type="ChEBI" id="CHEBI:30616"/>
    </ligand>
</feature>